<protein>
    <submittedName>
        <fullName evidence="1">Uncharacterized protein</fullName>
    </submittedName>
</protein>
<organism evidence="1 2">
    <name type="scientific">Anaeramoeba flamelloides</name>
    <dbReference type="NCBI Taxonomy" id="1746091"/>
    <lineage>
        <taxon>Eukaryota</taxon>
        <taxon>Metamonada</taxon>
        <taxon>Anaeramoebidae</taxon>
        <taxon>Anaeramoeba</taxon>
    </lineage>
</organism>
<accession>A0AAV7YBG6</accession>
<proteinExistence type="predicted"/>
<reference evidence="1" key="1">
    <citation type="submission" date="2022-08" db="EMBL/GenBank/DDBJ databases">
        <title>Novel sulphate-reducing endosymbionts in the free-living metamonad Anaeramoeba.</title>
        <authorList>
            <person name="Jerlstrom-Hultqvist J."/>
            <person name="Cepicka I."/>
            <person name="Gallot-Lavallee L."/>
            <person name="Salas-Leiva D."/>
            <person name="Curtis B.A."/>
            <person name="Zahonova K."/>
            <person name="Pipaliya S."/>
            <person name="Dacks J."/>
            <person name="Roger A.J."/>
        </authorList>
    </citation>
    <scope>NUCLEOTIDE SEQUENCE</scope>
    <source>
        <strain evidence="1">Busselton2</strain>
    </source>
</reference>
<dbReference type="Proteomes" id="UP001146793">
    <property type="component" value="Unassembled WGS sequence"/>
</dbReference>
<comment type="caution">
    <text evidence="1">The sequence shown here is derived from an EMBL/GenBank/DDBJ whole genome shotgun (WGS) entry which is preliminary data.</text>
</comment>
<evidence type="ECO:0000313" key="2">
    <source>
        <dbReference type="Proteomes" id="UP001146793"/>
    </source>
</evidence>
<gene>
    <name evidence="1" type="ORF">M0812_28421</name>
</gene>
<name>A0AAV7YBG6_9EUKA</name>
<dbReference type="EMBL" id="JANTQA010000070">
    <property type="protein sequence ID" value="KAJ3425974.1"/>
    <property type="molecule type" value="Genomic_DNA"/>
</dbReference>
<dbReference type="AlphaFoldDB" id="A0AAV7YBG6"/>
<sequence length="96" mass="11389">MVEIKSIDWEQLRIKKGSRKNNLVHILSLHQTRPIGIISRRKKQVVKILYSKYWIGIQLSDGNKLYRKWDLITTLSIIDEFTQMIEIYTSTNGEKK</sequence>
<evidence type="ECO:0000313" key="1">
    <source>
        <dbReference type="EMBL" id="KAJ3425974.1"/>
    </source>
</evidence>